<keyword evidence="1" id="KW-0548">Nucleotidyltransferase</keyword>
<dbReference type="Proteomes" id="UP001152795">
    <property type="component" value="Unassembled WGS sequence"/>
</dbReference>
<dbReference type="OrthoDB" id="10184286at2759"/>
<gene>
    <name evidence="1" type="ORF">PACLA_8A033750</name>
</gene>
<reference evidence="1" key="1">
    <citation type="submission" date="2020-04" db="EMBL/GenBank/DDBJ databases">
        <authorList>
            <person name="Alioto T."/>
            <person name="Alioto T."/>
            <person name="Gomez Garrido J."/>
        </authorList>
    </citation>
    <scope>NUCLEOTIDE SEQUENCE</scope>
    <source>
        <strain evidence="1">A484AB</strain>
    </source>
</reference>
<organism evidence="1 2">
    <name type="scientific">Paramuricea clavata</name>
    <name type="common">Red gorgonian</name>
    <name type="synonym">Violescent sea-whip</name>
    <dbReference type="NCBI Taxonomy" id="317549"/>
    <lineage>
        <taxon>Eukaryota</taxon>
        <taxon>Metazoa</taxon>
        <taxon>Cnidaria</taxon>
        <taxon>Anthozoa</taxon>
        <taxon>Octocorallia</taxon>
        <taxon>Malacalcyonacea</taxon>
        <taxon>Plexauridae</taxon>
        <taxon>Paramuricea</taxon>
    </lineage>
</organism>
<evidence type="ECO:0000313" key="2">
    <source>
        <dbReference type="Proteomes" id="UP001152795"/>
    </source>
</evidence>
<keyword evidence="1" id="KW-0695">RNA-directed DNA polymerase</keyword>
<accession>A0A6S7IPT1</accession>
<sequence>MMNIHTNDENVYPLRAPSVCQRSWRLSGFSLKHVNVSVQTKTAAETHESIRSSIRASISEASKARLSALSSLLDEIIVHKILPFDVAFDQSPMGDLPQGPKECQSSISTSLTFSKRASCDHLGKQGKEAVDKVISVSDDEIMQVVPEVIAGNIPILLNLMSSSKDRVILQVFLCCCFSNTKLHQLLGYTSSTANSIKTQVDSFLVQAELHETESQQLAEKHIVSTISRLEEIIEKRENLLERKRKRLASEEEEEDWDYDLKLKRQRVMNLKNRPATIKKRIVRRHFHSWKQSLKSQKGKNKGYYRIDRRAEKAIFKVLEEQLQAHKRRWGEEGTGYLESDGKRLHKRDMRRIANKFLAAHGKRLIKSNETARSWGRCLNKCSRQAKQHRAHIKNYTRLAFGNDTDCRDSVVRRAIDDKAYVRCGTTEGFSRTIHYPLQVTEEPLDLPTSDYPDTVGYVSPGVILIIKDMDEIGHQGRDKFTTTDQTVTVTCKAKYIYPSTATNWQNDLFAVRYLYRDEHEVEGDNAITEELSESIVSYLVWLRDSLLQYELMSIPEDYLRVIDGGDNLEREMRRNNVLYKRFEECLASMKGNDVSSLPLAKEIMLKMEEAQNKLKHILLFYEDSKTHVKNEIIMKNSVLVSNCKELRLYLENNGLPKHRQIDIQTSDAGPGVSSHERMTQHRLAESFMINGLDLQCRFHYAPGINNL</sequence>
<dbReference type="GO" id="GO:0003964">
    <property type="term" value="F:RNA-directed DNA polymerase activity"/>
    <property type="evidence" value="ECO:0007669"/>
    <property type="project" value="UniProtKB-KW"/>
</dbReference>
<keyword evidence="2" id="KW-1185">Reference proteome</keyword>
<name>A0A6S7IPT1_PARCT</name>
<protein>
    <submittedName>
        <fullName evidence="1">RNA-directed DNA polymerase from transposon X-element</fullName>
    </submittedName>
</protein>
<keyword evidence="1" id="KW-0808">Transferase</keyword>
<dbReference type="AlphaFoldDB" id="A0A6S7IPT1"/>
<evidence type="ECO:0000313" key="1">
    <source>
        <dbReference type="EMBL" id="CAB4007761.1"/>
    </source>
</evidence>
<dbReference type="EMBL" id="CACRXK020005903">
    <property type="protein sequence ID" value="CAB4007761.1"/>
    <property type="molecule type" value="Genomic_DNA"/>
</dbReference>
<proteinExistence type="predicted"/>
<comment type="caution">
    <text evidence="1">The sequence shown here is derived from an EMBL/GenBank/DDBJ whole genome shotgun (WGS) entry which is preliminary data.</text>
</comment>